<feature type="compositionally biased region" description="Polar residues" evidence="1">
    <location>
        <begin position="202"/>
        <end position="213"/>
    </location>
</feature>
<reference evidence="4" key="1">
    <citation type="submission" date="2010-07" db="EMBL/GenBank/DDBJ databases">
        <title>The genome sequence of Gaeumannomyces graminis var. tritici strain R3-111a-1.</title>
        <authorList>
            <consortium name="The Broad Institute Genome Sequencing Platform"/>
            <person name="Ma L.-J."/>
            <person name="Dead R."/>
            <person name="Young S."/>
            <person name="Zeng Q."/>
            <person name="Koehrsen M."/>
            <person name="Alvarado L."/>
            <person name="Berlin A."/>
            <person name="Chapman S.B."/>
            <person name="Chen Z."/>
            <person name="Freedman E."/>
            <person name="Gellesch M."/>
            <person name="Goldberg J."/>
            <person name="Griggs A."/>
            <person name="Gujja S."/>
            <person name="Heilman E.R."/>
            <person name="Heiman D."/>
            <person name="Hepburn T."/>
            <person name="Howarth C."/>
            <person name="Jen D."/>
            <person name="Larson L."/>
            <person name="Mehta T."/>
            <person name="Neiman D."/>
            <person name="Pearson M."/>
            <person name="Roberts A."/>
            <person name="Saif S."/>
            <person name="Shea T."/>
            <person name="Shenoy N."/>
            <person name="Sisk P."/>
            <person name="Stolte C."/>
            <person name="Sykes S."/>
            <person name="Walk T."/>
            <person name="White J."/>
            <person name="Yandava C."/>
            <person name="Haas B."/>
            <person name="Nusbaum C."/>
            <person name="Birren B."/>
        </authorList>
    </citation>
    <scope>NUCLEOTIDE SEQUENCE [LARGE SCALE GENOMIC DNA]</scope>
    <source>
        <strain evidence="4">R3-111a-1</strain>
    </source>
</reference>
<evidence type="ECO:0000313" key="2">
    <source>
        <dbReference type="EMBL" id="EJT81621.1"/>
    </source>
</evidence>
<protein>
    <submittedName>
        <fullName evidence="2 3">Uncharacterized protein</fullName>
    </submittedName>
</protein>
<feature type="compositionally biased region" description="Basic and acidic residues" evidence="1">
    <location>
        <begin position="106"/>
        <end position="119"/>
    </location>
</feature>
<accession>J3NK17</accession>
<dbReference type="Proteomes" id="UP000006039">
    <property type="component" value="Unassembled WGS sequence"/>
</dbReference>
<feature type="region of interest" description="Disordered" evidence="1">
    <location>
        <begin position="202"/>
        <end position="231"/>
    </location>
</feature>
<dbReference type="EMBL" id="GL385395">
    <property type="protein sequence ID" value="EJT81621.1"/>
    <property type="molecule type" value="Genomic_DNA"/>
</dbReference>
<evidence type="ECO:0000256" key="1">
    <source>
        <dbReference type="SAM" id="MobiDB-lite"/>
    </source>
</evidence>
<evidence type="ECO:0000313" key="3">
    <source>
        <dbReference type="EnsemblFungi" id="EJT81621"/>
    </source>
</evidence>
<reference evidence="2" key="3">
    <citation type="submission" date="2010-09" db="EMBL/GenBank/DDBJ databases">
        <title>Annotation of Gaeumannomyces graminis var. tritici R3-111a-1.</title>
        <authorList>
            <consortium name="The Broad Institute Genome Sequencing Platform"/>
            <person name="Ma L.-J."/>
            <person name="Dead R."/>
            <person name="Young S.K."/>
            <person name="Zeng Q."/>
            <person name="Gargeya S."/>
            <person name="Fitzgerald M."/>
            <person name="Haas B."/>
            <person name="Abouelleil A."/>
            <person name="Alvarado L."/>
            <person name="Arachchi H.M."/>
            <person name="Berlin A."/>
            <person name="Brown A."/>
            <person name="Chapman S.B."/>
            <person name="Chen Z."/>
            <person name="Dunbar C."/>
            <person name="Freedman E."/>
            <person name="Gearin G."/>
            <person name="Gellesch M."/>
            <person name="Goldberg J."/>
            <person name="Griggs A."/>
            <person name="Gujja S."/>
            <person name="Heiman D."/>
            <person name="Howarth C."/>
            <person name="Larson L."/>
            <person name="Lui A."/>
            <person name="MacDonald P.J.P."/>
            <person name="Mehta T."/>
            <person name="Montmayeur A."/>
            <person name="Murphy C."/>
            <person name="Neiman D."/>
            <person name="Pearson M."/>
            <person name="Priest M."/>
            <person name="Roberts A."/>
            <person name="Saif S."/>
            <person name="Shea T."/>
            <person name="Shenoy N."/>
            <person name="Sisk P."/>
            <person name="Stolte C."/>
            <person name="Sykes S."/>
            <person name="Yandava C."/>
            <person name="Wortman J."/>
            <person name="Nusbaum C."/>
            <person name="Birren B."/>
        </authorList>
    </citation>
    <scope>NUCLEOTIDE SEQUENCE</scope>
    <source>
        <strain evidence="2">R3-111a-1</strain>
    </source>
</reference>
<dbReference type="HOGENOM" id="CLU_049751_1_0_1"/>
<feature type="compositionally biased region" description="Low complexity" evidence="1">
    <location>
        <begin position="136"/>
        <end position="147"/>
    </location>
</feature>
<sequence length="270" mass="29557">MPSATQEEPVFHASKKRRRDDDGISGLDGSLHIYDGLSYRKPLFSPDGLASRQFQTPDHVARLHYVRASDAAADVSRSEELVSNPFLARKVLPAIVQPAKKFRLDDDAGCHSPGRDQRRPVAAPHSRNHQLHKIETTTTSAAATTQPARTSSALAPCHVCARRPTKKSDLDSFADCQGCRSRTCYVCMRECLGWGVNDPALGNSNRTQPSSSFRMEDAPESPVDDEAGSRDKYPVWARGGGGHRQMVCSRCCVEQGADGDVICLGCLQHR</sequence>
<gene>
    <name evidence="3" type="primary">20342057</name>
    <name evidence="2" type="ORF">GGTG_01599</name>
</gene>
<proteinExistence type="predicted"/>
<dbReference type="RefSeq" id="XP_009217630.1">
    <property type="nucleotide sequence ID" value="XM_009219366.1"/>
</dbReference>
<feature type="region of interest" description="Disordered" evidence="1">
    <location>
        <begin position="1"/>
        <end position="24"/>
    </location>
</feature>
<organism evidence="2">
    <name type="scientific">Gaeumannomyces tritici (strain R3-111a-1)</name>
    <name type="common">Wheat and barley take-all root rot fungus</name>
    <name type="synonym">Gaeumannomyces graminis var. tritici</name>
    <dbReference type="NCBI Taxonomy" id="644352"/>
    <lineage>
        <taxon>Eukaryota</taxon>
        <taxon>Fungi</taxon>
        <taxon>Dikarya</taxon>
        <taxon>Ascomycota</taxon>
        <taxon>Pezizomycotina</taxon>
        <taxon>Sordariomycetes</taxon>
        <taxon>Sordariomycetidae</taxon>
        <taxon>Magnaporthales</taxon>
        <taxon>Magnaporthaceae</taxon>
        <taxon>Gaeumannomyces</taxon>
    </lineage>
</organism>
<dbReference type="EnsemblFungi" id="EJT81621">
    <property type="protein sequence ID" value="EJT81621"/>
    <property type="gene ID" value="GGTG_01599"/>
</dbReference>
<feature type="region of interest" description="Disordered" evidence="1">
    <location>
        <begin position="106"/>
        <end position="147"/>
    </location>
</feature>
<name>J3NK17_GAET3</name>
<keyword evidence="4" id="KW-1185">Reference proteome</keyword>
<dbReference type="eggNOG" id="ENOG502T2GE">
    <property type="taxonomic scope" value="Eukaryota"/>
</dbReference>
<dbReference type="AlphaFoldDB" id="J3NK17"/>
<reference evidence="2" key="2">
    <citation type="submission" date="2010-07" db="EMBL/GenBank/DDBJ databases">
        <authorList>
            <consortium name="The Broad Institute Genome Sequencing Platform"/>
            <consortium name="Broad Institute Genome Sequencing Center for Infectious Disease"/>
            <person name="Ma L.-J."/>
            <person name="Dead R."/>
            <person name="Young S."/>
            <person name="Zeng Q."/>
            <person name="Koehrsen M."/>
            <person name="Alvarado L."/>
            <person name="Berlin A."/>
            <person name="Chapman S.B."/>
            <person name="Chen Z."/>
            <person name="Freedman E."/>
            <person name="Gellesch M."/>
            <person name="Goldberg J."/>
            <person name="Griggs A."/>
            <person name="Gujja S."/>
            <person name="Heilman E.R."/>
            <person name="Heiman D."/>
            <person name="Hepburn T."/>
            <person name="Howarth C."/>
            <person name="Jen D."/>
            <person name="Larson L."/>
            <person name="Mehta T."/>
            <person name="Neiman D."/>
            <person name="Pearson M."/>
            <person name="Roberts A."/>
            <person name="Saif S."/>
            <person name="Shea T."/>
            <person name="Shenoy N."/>
            <person name="Sisk P."/>
            <person name="Stolte C."/>
            <person name="Sykes S."/>
            <person name="Walk T."/>
            <person name="White J."/>
            <person name="Yandava C."/>
            <person name="Haas B."/>
            <person name="Nusbaum C."/>
            <person name="Birren B."/>
        </authorList>
    </citation>
    <scope>NUCLEOTIDE SEQUENCE</scope>
    <source>
        <strain evidence="2">R3-111a-1</strain>
    </source>
</reference>
<dbReference type="GeneID" id="20342057"/>
<reference evidence="3" key="4">
    <citation type="journal article" date="2015" name="G3 (Bethesda)">
        <title>Genome sequences of three phytopathogenic species of the Magnaporthaceae family of fungi.</title>
        <authorList>
            <person name="Okagaki L.H."/>
            <person name="Nunes C.C."/>
            <person name="Sailsbery J."/>
            <person name="Clay B."/>
            <person name="Brown D."/>
            <person name="John T."/>
            <person name="Oh Y."/>
            <person name="Young N."/>
            <person name="Fitzgerald M."/>
            <person name="Haas B.J."/>
            <person name="Zeng Q."/>
            <person name="Young S."/>
            <person name="Adiconis X."/>
            <person name="Fan L."/>
            <person name="Levin J.Z."/>
            <person name="Mitchell T.K."/>
            <person name="Okubara P.A."/>
            <person name="Farman M.L."/>
            <person name="Kohn L.M."/>
            <person name="Birren B."/>
            <person name="Ma L.-J."/>
            <person name="Dean R.A."/>
        </authorList>
    </citation>
    <scope>NUCLEOTIDE SEQUENCE</scope>
    <source>
        <strain evidence="3">R3-111a-1</strain>
    </source>
</reference>
<dbReference type="OrthoDB" id="5377226at2759"/>
<evidence type="ECO:0000313" key="4">
    <source>
        <dbReference type="Proteomes" id="UP000006039"/>
    </source>
</evidence>
<reference evidence="3" key="5">
    <citation type="submission" date="2018-04" db="UniProtKB">
        <authorList>
            <consortium name="EnsemblFungi"/>
        </authorList>
    </citation>
    <scope>IDENTIFICATION</scope>
    <source>
        <strain evidence="3">R3-111a-1</strain>
    </source>
</reference>
<dbReference type="VEuPathDB" id="FungiDB:GGTG_01599"/>